<sequence>MRSLRYQSTVLMTGRANGRRAPFARRGAAVPAPRSGRLGGWRLKRPVGAPRIASPTRARAPAATRSPPSPSPNQMKARKPLAADGGRSASHARPISVAPRLVAVETVRRGQRRAA</sequence>
<evidence type="ECO:0000313" key="2">
    <source>
        <dbReference type="EMBL" id="EET04175.1"/>
    </source>
</evidence>
<feature type="compositionally biased region" description="Low complexity" evidence="1">
    <location>
        <begin position="49"/>
        <end position="66"/>
    </location>
</feature>
<dbReference type="HOGENOM" id="CLU_2104426_0_0_4"/>
<dbReference type="AlphaFoldDB" id="A0A0E1VTB4"/>
<accession>A0A0E1VTB4</accession>
<evidence type="ECO:0000256" key="1">
    <source>
        <dbReference type="SAM" id="MobiDB-lite"/>
    </source>
</evidence>
<gene>
    <name evidence="2" type="ORF">BURPS1710A_A0871</name>
</gene>
<protein>
    <submittedName>
        <fullName evidence="2">Uncharacterized protein</fullName>
    </submittedName>
</protein>
<dbReference type="EMBL" id="CM000833">
    <property type="protein sequence ID" value="EET04175.1"/>
    <property type="molecule type" value="Genomic_DNA"/>
</dbReference>
<name>A0A0E1VTB4_BURPE</name>
<proteinExistence type="predicted"/>
<organism evidence="2">
    <name type="scientific">Burkholderia pseudomallei 1710a</name>
    <dbReference type="NCBI Taxonomy" id="320371"/>
    <lineage>
        <taxon>Bacteria</taxon>
        <taxon>Pseudomonadati</taxon>
        <taxon>Pseudomonadota</taxon>
        <taxon>Betaproteobacteria</taxon>
        <taxon>Burkholderiales</taxon>
        <taxon>Burkholderiaceae</taxon>
        <taxon>Burkholderia</taxon>
        <taxon>pseudomallei group</taxon>
    </lineage>
</organism>
<feature type="compositionally biased region" description="Low complexity" evidence="1">
    <location>
        <begin position="14"/>
        <end position="36"/>
    </location>
</feature>
<reference evidence="2" key="1">
    <citation type="submission" date="2009-05" db="EMBL/GenBank/DDBJ databases">
        <authorList>
            <person name="Harkins D.M."/>
            <person name="DeShazer D."/>
            <person name="Woods D.E."/>
            <person name="Brinkac L.M."/>
            <person name="Brown K.A."/>
            <person name="Hung G.C."/>
            <person name="Tuanyok A."/>
            <person name="Zhang B."/>
            <person name="Nierman W.C."/>
        </authorList>
    </citation>
    <scope>NUCLEOTIDE SEQUENCE [LARGE SCALE GENOMIC DNA]</scope>
    <source>
        <strain evidence="2">1710a</strain>
    </source>
</reference>
<feature type="region of interest" description="Disordered" evidence="1">
    <location>
        <begin position="1"/>
        <end position="115"/>
    </location>
</feature>
<feature type="compositionally biased region" description="Polar residues" evidence="1">
    <location>
        <begin position="1"/>
        <end position="11"/>
    </location>
</feature>
<dbReference type="Proteomes" id="UP000001812">
    <property type="component" value="Chromosome II"/>
</dbReference>